<evidence type="ECO:0000256" key="5">
    <source>
        <dbReference type="PIRSR" id="PIRSR601486-1"/>
    </source>
</evidence>
<evidence type="ECO:0000256" key="3">
    <source>
        <dbReference type="ARBA" id="ARBA00022723"/>
    </source>
</evidence>
<dbReference type="GO" id="GO:0020037">
    <property type="term" value="F:heme binding"/>
    <property type="evidence" value="ECO:0007669"/>
    <property type="project" value="InterPro"/>
</dbReference>
<comment type="caution">
    <text evidence="6">The sequence shown here is derived from an EMBL/GenBank/DDBJ whole genome shotgun (WGS) entry which is preliminary data.</text>
</comment>
<gene>
    <name evidence="6" type="ORF">HKT18_01620</name>
</gene>
<dbReference type="GO" id="GO:0046872">
    <property type="term" value="F:metal ion binding"/>
    <property type="evidence" value="ECO:0007669"/>
    <property type="project" value="UniProtKB-KW"/>
</dbReference>
<keyword evidence="3 5" id="KW-0479">Metal-binding</keyword>
<dbReference type="EMBL" id="JABEVX010000001">
    <property type="protein sequence ID" value="NNT70902.1"/>
    <property type="molecule type" value="Genomic_DNA"/>
</dbReference>
<keyword evidence="2 5" id="KW-0349">Heme</keyword>
<evidence type="ECO:0000313" key="7">
    <source>
        <dbReference type="Proteomes" id="UP000536509"/>
    </source>
</evidence>
<proteinExistence type="predicted"/>
<dbReference type="InterPro" id="IPR001486">
    <property type="entry name" value="Hemoglobin_trunc"/>
</dbReference>
<name>A0A7Y3R6Q0_9FLAO</name>
<keyword evidence="1" id="KW-0813">Transport</keyword>
<dbReference type="GO" id="GO:0019825">
    <property type="term" value="F:oxygen binding"/>
    <property type="evidence" value="ECO:0007669"/>
    <property type="project" value="InterPro"/>
</dbReference>
<evidence type="ECO:0000313" key="6">
    <source>
        <dbReference type="EMBL" id="NNT70902.1"/>
    </source>
</evidence>
<evidence type="ECO:0000256" key="1">
    <source>
        <dbReference type="ARBA" id="ARBA00022448"/>
    </source>
</evidence>
<organism evidence="6 7">
    <name type="scientific">Flavobacterium rivulicola</name>
    <dbReference type="NCBI Taxonomy" id="2732161"/>
    <lineage>
        <taxon>Bacteria</taxon>
        <taxon>Pseudomonadati</taxon>
        <taxon>Bacteroidota</taxon>
        <taxon>Flavobacteriia</taxon>
        <taxon>Flavobacteriales</taxon>
        <taxon>Flavobacteriaceae</taxon>
        <taxon>Flavobacterium</taxon>
    </lineage>
</organism>
<dbReference type="Pfam" id="PF01152">
    <property type="entry name" value="Bac_globin"/>
    <property type="match status" value="1"/>
</dbReference>
<evidence type="ECO:0000256" key="2">
    <source>
        <dbReference type="ARBA" id="ARBA00022617"/>
    </source>
</evidence>
<dbReference type="CDD" id="cd08916">
    <property type="entry name" value="TrHb3_P"/>
    <property type="match status" value="1"/>
</dbReference>
<dbReference type="Proteomes" id="UP000536509">
    <property type="component" value="Unassembled WGS sequence"/>
</dbReference>
<sequence>MKTDIRNRKDIEKLVNTFYDKVKTDEVIGYLFTEIAQVNWETHLPKMYNFWENILFFTGNYEGNPMARHKELHEKSPMNPTHFGHWNKLFTETVDKLFEGPKAEEIKNRALNISAAMMYKTLSQ</sequence>
<keyword evidence="4 5" id="KW-0408">Iron</keyword>
<protein>
    <submittedName>
        <fullName evidence="6">Group III truncated hemoglobin</fullName>
    </submittedName>
</protein>
<accession>A0A7Y3R6Q0</accession>
<dbReference type="AlphaFoldDB" id="A0A7Y3R6Q0"/>
<reference evidence="6 7" key="1">
    <citation type="submission" date="2020-05" db="EMBL/GenBank/DDBJ databases">
        <title>Draft genome of Flavobacterium sp. IMCC34852.</title>
        <authorList>
            <person name="Song J."/>
            <person name="Cho J.-C."/>
        </authorList>
    </citation>
    <scope>NUCLEOTIDE SEQUENCE [LARGE SCALE GENOMIC DNA]</scope>
    <source>
        <strain evidence="6 7">IMCC34852</strain>
    </source>
</reference>
<feature type="binding site" description="distal binding residue" evidence="5">
    <location>
        <position position="69"/>
    </location>
    <ligand>
        <name>heme</name>
        <dbReference type="ChEBI" id="CHEBI:30413"/>
    </ligand>
    <ligandPart>
        <name>Fe</name>
        <dbReference type="ChEBI" id="CHEBI:18248"/>
    </ligandPart>
</feature>
<dbReference type="InterPro" id="IPR009050">
    <property type="entry name" value="Globin-like_sf"/>
</dbReference>
<dbReference type="InterPro" id="IPR012292">
    <property type="entry name" value="Globin/Proto"/>
</dbReference>
<evidence type="ECO:0000256" key="4">
    <source>
        <dbReference type="ARBA" id="ARBA00023004"/>
    </source>
</evidence>
<dbReference type="RefSeq" id="WP_171221107.1">
    <property type="nucleotide sequence ID" value="NZ_CP121446.1"/>
</dbReference>
<keyword evidence="7" id="KW-1185">Reference proteome</keyword>
<dbReference type="SUPFAM" id="SSF46458">
    <property type="entry name" value="Globin-like"/>
    <property type="match status" value="1"/>
</dbReference>
<dbReference type="Gene3D" id="1.10.490.10">
    <property type="entry name" value="Globins"/>
    <property type="match status" value="1"/>
</dbReference>